<protein>
    <submittedName>
        <fullName evidence="11">Piezo-type mechanosensitive ion channel component</fullName>
    </submittedName>
</protein>
<feature type="transmembrane region" description="Helical" evidence="7">
    <location>
        <begin position="454"/>
        <end position="471"/>
    </location>
</feature>
<feature type="transmembrane region" description="Helical" evidence="7">
    <location>
        <begin position="1010"/>
        <end position="1031"/>
    </location>
</feature>
<dbReference type="GO" id="GO:0005261">
    <property type="term" value="F:monoatomic cation channel activity"/>
    <property type="evidence" value="ECO:0007669"/>
    <property type="project" value="TreeGrafter"/>
</dbReference>
<feature type="domain" description="Piezo transmembrane helical unit" evidence="9">
    <location>
        <begin position="1825"/>
        <end position="1950"/>
    </location>
</feature>
<feature type="transmembrane region" description="Helical" evidence="7">
    <location>
        <begin position="377"/>
        <end position="398"/>
    </location>
</feature>
<comment type="caution">
    <text evidence="11">The sequence shown here is derived from an EMBL/GenBank/DDBJ whole genome shotgun (WGS) entry which is preliminary data.</text>
</comment>
<dbReference type="GO" id="GO:0071260">
    <property type="term" value="P:cellular response to mechanical stimulus"/>
    <property type="evidence" value="ECO:0007669"/>
    <property type="project" value="TreeGrafter"/>
</dbReference>
<feature type="transmembrane region" description="Helical" evidence="7">
    <location>
        <begin position="720"/>
        <end position="736"/>
    </location>
</feature>
<feature type="transmembrane region" description="Helical" evidence="7">
    <location>
        <begin position="429"/>
        <end position="448"/>
    </location>
</feature>
<sequence length="2789" mass="310442">MPADSADQGIQEFSETRPMSPPTCTCKTRLRRSLKAVYCCTEHLRSILRYSVSMNLKVHWRPVPLKQALAVMAPSSAGGAVFVQAVLPATLLCASFLRFNLLSALYLGMFAMLLIWPSFTLRKSFPLVSLIINIIYATAVLLLQLAMIVLIATGVLDAASSSSTLESIGIARFDISAWAGISCLLGHIFVAAASAFALGYVNVNQIPFALRSRHFLFVSPGFRSTFGDAAPSRVHSRTSAFARQITHAGKDVSGADEDAGAYSRPSRVVLYFAGFGGTTWSYLFLFCASVSLSSLCTAVYCGAFLILVASSAAQWHKMDPWVSLDTYFAFIMLTRWFAILYIFILYVFQIEWLDAAVASSACRLLGLVRVSSRQPQGWTTIVLVVASLAYFVTSGIVLKAKLRVRSSAQVAYLLQQRSQPSTQTHMRIAFLRLVIGFPIVPLFIWSLIYPGALSLVLVAFCGWVLLTQDIYSLRPFYLALGYGTVIFAAQFIYTALADAFDWSSQSAILIYLGWREISAPFAGLCAQLLALGLLSSSIYCSKQLYALGSAISFQSTSWLHLVSRACGLTPWTHGMFSPVNVALHIAASAFLILSGSATVSVLNSIFLAILVLDNLFLGFPTRHLAASRRIHLLLWLCSLVYSLFMLVCTGVVCQWDAGFVCSLQTVGIIPASTTQIVYYAITAVLSSLQVHITWSHELEMTRAEVLALTAAPFWLLQRKNFIFAPYIVMLLFPLLTPTCYVSYSYLFICLVLFIVQLLMPIWKVDHEYLSGPWKLALVAGCVVLYGRYVFAIIVAFDNGGFEEVVEFVFGLDRGVSAGALTAGDAVATATIGWQGYLFALNHLIAEEQRNGNILSASAGSVDLLRSPSSERMSPGYGGGSAGIRSPPSSSMRGSADLAHLPHRLPHEQTAGSSRSAISTLSPRILPPQYKPPVKVHGPAQPSPQRMTTMLPTHSTGGMQQRLNEVYVFALLAHIVRLILAFMMLLILNFGHMLVALGALFSAIWLLNPSLFALAYAVMGSLIIVFGTHLVVKNPVSGLHNVPKSGRVLPAVTLILACCFLSAQYIYMIFTAYHSDKRSTWYGYIGFVLVEDPDAIPLSVRAIVGHFLMTICCLLHRFASIYALTRSGVLDLTTGKVRNMEESPQFKLFSWSGSAGADPSEAKVRKSSTFKRIGARVGSGILGVAVRSDDDDESGAGAEDPQDGAKDFMLPDSARQRDAGTSRDKVRLEHVVEEVTFTVLAMDELMTGAEIREFTGSSRAISPVWRSGGAEISGRVGVRAQEEESSVQVGDMNRSGEPITERWQLAGATPEDQMLADRTESPAYLNHGSSKKGDMQEDESHRRAAEGGVLKREERIAGVLVVPDKANESVREEIDDFINADEGSKAAVLFLRIFVGWLRNVVGFLFMSVAVLVELVRLLLPFWVLWGFDISMCVLVIGATVVSSVFAAYHVVLVGFLFLLPRRLMRRFWNHVTLLLAVTFLVQFLMTLGFPAAVQGMVSGLDPAWQEWFYVDRFNLSNSRRWDLTIAYVALLCAGLTLHSLKRQTEKQAELFTREVNSELLDFATFQNRVRLVVLGGFAGVFAFFLLTASVFLPIVLFLILFLTACTMFAFFLSDAQSQARIYQAVRLYAICVLVAYVIYQAPFMSFAEESWATVVGLFKTSTHDGRLVIAIFAGVFVLGQVDGRIRESAFYSAVQFYLFTSSRLRTRRALRDHMRSRFVTILKTHKMVRDRSSRRERYEKYMRILPTLGTVEALYRANVKVNQVWFESESNNLKVQNARTQLGLHASARTGIVELVFRYVLRGQAWREFAHLSLFYETVQWIMRLSAVPVYLTTLIALILNPSIFTMMYMLYVFCVLVVERPRPSRAFWILFMISVVAVLLFKDFARGYWSNCEPPVPLFTYPLDDSTPYTPAVGNINVCALAAGILFDLFIFVALVFHRLVLAARGYWDASITDENARGLDEIPCTVTEYEAGRESAQMRQGPYPFAGLHPDPCEVISGDRVYSSIDQMRMCEAKFIEVDHVASAPKKDKMSASSALSSDAQAQSVVQPGNLFKPSGSSANGTPYEKPSTTSGCQKNTRTGSEDEAQERTVRFSNASTSEKVSSRRHSELDLDPNLDIHAGDGGNADVTNKQTRRPKDLSDSSPGLGSVSGDEEVDRVHSTFHVMRLYSGAEGGSGRANLIDFERSNPVISLLKQRLARFWKASQSRIVKDYYAFLFLFDLVCFIYMLFAWTFIFDDPGPDGSYNPWWEINYVPLGQVLTLLVMLLLMTADRVVYLRRALLLKALLHYASIGLYFGILFFYVNDFSQRPIAQGFFGLKAGYFFLSGFQLRAGFPFYTLGQYLMRYANLLFAGMFEVYYYTPFLYVARTLLDWAMVPSTLDFASNFHFADIRLWLFRSQYRNEILYFRRRKFGQATLPMVRFFQGICVFALIVFLLLLPFLLFSSINPFFENRTISRAELSVNIVAGQVTNELLTRVTDLTPQITKDAAAEIASFYNFSLFPAERTEWYGVEFPVGSSALWEPTPPDFALLAQLLRSYDEAAPPFLLYTIAIITQTDVFPARSQHVLSVSESLQLANALDSRQNTSLKFTNAIPRYWFLSSVSNAFEVAGTGDEAVCFSYFAGLEKWWSLRDCTANMMQCICAEDGSGQNTTSSTTYLFQMAQVSSLNIGGGTIIALYAIILGTLATAVRVPLSNGSLRLRATEMPYTPHLLQLIQDILQARQDNELDVEETLVRALFDVYRDSHELARWTGERILPPAEIWWKGENQVVSVPHWKRTRNEPYIKLKAE</sequence>
<evidence type="ECO:0000256" key="7">
    <source>
        <dbReference type="SAM" id="Phobius"/>
    </source>
</evidence>
<dbReference type="Pfam" id="PF12166">
    <property type="entry name" value="Piezo_cap"/>
    <property type="match status" value="1"/>
</dbReference>
<feature type="transmembrane region" description="Helical" evidence="7">
    <location>
        <begin position="742"/>
        <end position="762"/>
    </location>
</feature>
<feature type="transmembrane region" description="Helical" evidence="7">
    <location>
        <begin position="1400"/>
        <end position="1427"/>
    </location>
</feature>
<reference evidence="12" key="1">
    <citation type="journal article" date="2019" name="Nat. Commun.">
        <title>Expansion of phycobilisome linker gene families in mesophilic red algae.</title>
        <authorList>
            <person name="Lee J."/>
            <person name="Kim D."/>
            <person name="Bhattacharya D."/>
            <person name="Yoon H.S."/>
        </authorList>
    </citation>
    <scope>NUCLEOTIDE SEQUENCE [LARGE SCALE GENOMIC DNA]</scope>
    <source>
        <strain evidence="12">CCMP 1328</strain>
    </source>
</reference>
<keyword evidence="3 7" id="KW-0812">Transmembrane</keyword>
<evidence type="ECO:0000256" key="1">
    <source>
        <dbReference type="ARBA" id="ARBA00004141"/>
    </source>
</evidence>
<dbReference type="GO" id="GO:0008381">
    <property type="term" value="F:mechanosensitive monoatomic ion channel activity"/>
    <property type="evidence" value="ECO:0007669"/>
    <property type="project" value="InterPro"/>
</dbReference>
<dbReference type="Pfam" id="PF24874">
    <property type="entry name" value="Piezo_THU9_anchor"/>
    <property type="match status" value="1"/>
</dbReference>
<feature type="transmembrane region" description="Helical" evidence="7">
    <location>
        <begin position="632"/>
        <end position="657"/>
    </location>
</feature>
<feature type="region of interest" description="Disordered" evidence="6">
    <location>
        <begin position="867"/>
        <end position="895"/>
    </location>
</feature>
<name>A0A5J4Z7X5_PORPP</name>
<dbReference type="InterPro" id="IPR056768">
    <property type="entry name" value="THU_Piezo"/>
</dbReference>
<feature type="transmembrane region" description="Helical" evidence="7">
    <location>
        <begin position="1094"/>
        <end position="1115"/>
    </location>
</feature>
<feature type="transmembrane region" description="Helical" evidence="7">
    <location>
        <begin position="268"/>
        <end position="291"/>
    </location>
</feature>
<comment type="subcellular location">
    <subcellularLocation>
        <location evidence="1">Membrane</location>
        <topology evidence="1">Multi-pass membrane protein</topology>
    </subcellularLocation>
</comment>
<feature type="transmembrane region" description="Helical" evidence="7">
    <location>
        <begin position="677"/>
        <end position="694"/>
    </location>
</feature>
<feature type="transmembrane region" description="Helical" evidence="7">
    <location>
        <begin position="965"/>
        <end position="990"/>
    </location>
</feature>
<feature type="transmembrane region" description="Helical" evidence="7">
    <location>
        <begin position="2346"/>
        <end position="2367"/>
    </location>
</feature>
<feature type="transmembrane region" description="Helical" evidence="7">
    <location>
        <begin position="2669"/>
        <end position="2691"/>
    </location>
</feature>
<feature type="transmembrane region" description="Helical" evidence="7">
    <location>
        <begin position="2281"/>
        <end position="2303"/>
    </location>
</feature>
<feature type="transmembrane region" description="Helical" evidence="7">
    <location>
        <begin position="774"/>
        <end position="796"/>
    </location>
</feature>
<dbReference type="Pfam" id="PF23188">
    <property type="entry name" value="THU_Piezo1"/>
    <property type="match status" value="1"/>
</dbReference>
<dbReference type="InterPro" id="IPR027272">
    <property type="entry name" value="Piezo"/>
</dbReference>
<feature type="transmembrane region" description="Helical" evidence="7">
    <location>
        <begin position="1835"/>
        <end position="1859"/>
    </location>
</feature>
<organism evidence="11 12">
    <name type="scientific">Porphyridium purpureum</name>
    <name type="common">Red alga</name>
    <name type="synonym">Porphyridium cruentum</name>
    <dbReference type="NCBI Taxonomy" id="35688"/>
    <lineage>
        <taxon>Eukaryota</taxon>
        <taxon>Rhodophyta</taxon>
        <taxon>Bangiophyceae</taxon>
        <taxon>Porphyridiales</taxon>
        <taxon>Porphyridiaceae</taxon>
        <taxon>Porphyridium</taxon>
    </lineage>
</organism>
<keyword evidence="5 7" id="KW-0472">Membrane</keyword>
<dbReference type="Proteomes" id="UP000324585">
    <property type="component" value="Unassembled WGS sequence"/>
</dbReference>
<dbReference type="GO" id="GO:0050982">
    <property type="term" value="P:detection of mechanical stimulus"/>
    <property type="evidence" value="ECO:0007669"/>
    <property type="project" value="TreeGrafter"/>
</dbReference>
<feature type="transmembrane region" description="Helical" evidence="7">
    <location>
        <begin position="1805"/>
        <end position="1823"/>
    </location>
</feature>
<dbReference type="OrthoDB" id="303066at2759"/>
<feature type="transmembrane region" description="Helical" evidence="7">
    <location>
        <begin position="1471"/>
        <end position="1493"/>
    </location>
</feature>
<feature type="transmembrane region" description="Helical" evidence="7">
    <location>
        <begin position="2248"/>
        <end position="2269"/>
    </location>
</feature>
<feature type="transmembrane region" description="Helical" evidence="7">
    <location>
        <begin position="1866"/>
        <end position="1882"/>
    </location>
</feature>
<evidence type="ECO:0000313" key="11">
    <source>
        <dbReference type="EMBL" id="KAA8498933.1"/>
    </source>
</evidence>
<feature type="compositionally biased region" description="Low complexity" evidence="6">
    <location>
        <begin position="2033"/>
        <end position="2046"/>
    </location>
</feature>
<evidence type="ECO:0000256" key="4">
    <source>
        <dbReference type="ARBA" id="ARBA00022989"/>
    </source>
</evidence>
<feature type="domain" description="Piezo non-specific cation channel cap" evidence="8">
    <location>
        <begin position="2505"/>
        <end position="2753"/>
    </location>
</feature>
<feature type="transmembrane region" description="Helical" evidence="7">
    <location>
        <begin position="131"/>
        <end position="155"/>
    </location>
</feature>
<feature type="transmembrane region" description="Helical" evidence="7">
    <location>
        <begin position="581"/>
        <end position="612"/>
    </location>
</feature>
<feature type="region of interest" description="Disordered" evidence="6">
    <location>
        <begin position="1321"/>
        <end position="1345"/>
    </location>
</feature>
<evidence type="ECO:0000259" key="9">
    <source>
        <dbReference type="Pfam" id="PF23188"/>
    </source>
</evidence>
<feature type="transmembrane region" description="Helical" evidence="7">
    <location>
        <begin position="1913"/>
        <end position="1938"/>
    </location>
</feature>
<comment type="similarity">
    <text evidence="2">Belongs to the PIEZO (TC 1.A.75) family.</text>
</comment>
<feature type="transmembrane region" description="Helical" evidence="7">
    <location>
        <begin position="1667"/>
        <end position="1685"/>
    </location>
</feature>
<dbReference type="GO" id="GO:0016020">
    <property type="term" value="C:membrane"/>
    <property type="evidence" value="ECO:0007669"/>
    <property type="project" value="UniProtKB-SubCell"/>
</dbReference>
<dbReference type="EMBL" id="VRMN01000001">
    <property type="protein sequence ID" value="KAA8498933.1"/>
    <property type="molecule type" value="Genomic_DNA"/>
</dbReference>
<feature type="transmembrane region" description="Helical" evidence="7">
    <location>
        <begin position="1594"/>
        <end position="1613"/>
    </location>
</feature>
<feature type="region of interest" description="Disordered" evidence="6">
    <location>
        <begin position="1"/>
        <end position="21"/>
    </location>
</feature>
<feature type="compositionally biased region" description="Basic and acidic residues" evidence="6">
    <location>
        <begin position="1213"/>
        <end position="1222"/>
    </location>
</feature>
<evidence type="ECO:0000259" key="10">
    <source>
        <dbReference type="Pfam" id="PF24874"/>
    </source>
</evidence>
<feature type="transmembrane region" description="Helical" evidence="7">
    <location>
        <begin position="99"/>
        <end position="119"/>
    </location>
</feature>
<proteinExistence type="inferred from homology"/>
<feature type="transmembrane region" description="Helical" evidence="7">
    <location>
        <begin position="2315"/>
        <end position="2334"/>
    </location>
</feature>
<accession>A0A5J4Z7X5</accession>
<feature type="transmembrane region" description="Helical" evidence="7">
    <location>
        <begin position="175"/>
        <end position="203"/>
    </location>
</feature>
<evidence type="ECO:0000256" key="3">
    <source>
        <dbReference type="ARBA" id="ARBA00022692"/>
    </source>
</evidence>
<dbReference type="OMA" id="CRINESI"/>
<evidence type="ECO:0000256" key="6">
    <source>
        <dbReference type="SAM" id="MobiDB-lite"/>
    </source>
</evidence>
<feature type="transmembrane region" description="Helical" evidence="7">
    <location>
        <begin position="476"/>
        <end position="496"/>
    </location>
</feature>
<keyword evidence="12" id="KW-1185">Reference proteome</keyword>
<feature type="transmembrane region" description="Helical" evidence="7">
    <location>
        <begin position="1433"/>
        <end position="1459"/>
    </location>
</feature>
<feature type="transmembrane region" description="Helical" evidence="7">
    <location>
        <begin position="508"/>
        <end position="532"/>
    </location>
</feature>
<evidence type="ECO:0000259" key="8">
    <source>
        <dbReference type="Pfam" id="PF12166"/>
    </source>
</evidence>
<dbReference type="PANTHER" id="PTHR13167:SF25">
    <property type="entry name" value="PIEZO-TYPE MECHANOSENSITIVE ION CHANNEL COMPONENT"/>
    <property type="match status" value="1"/>
</dbReference>
<feature type="transmembrane region" description="Helical" evidence="7">
    <location>
        <begin position="1569"/>
        <end position="1588"/>
    </location>
</feature>
<evidence type="ECO:0000256" key="5">
    <source>
        <dbReference type="ARBA" id="ARBA00023136"/>
    </source>
</evidence>
<evidence type="ECO:0000256" key="2">
    <source>
        <dbReference type="ARBA" id="ARBA00007821"/>
    </source>
</evidence>
<feature type="transmembrane region" description="Helical" evidence="7">
    <location>
        <begin position="297"/>
        <end position="315"/>
    </location>
</feature>
<dbReference type="InterPro" id="IPR056770">
    <property type="entry name" value="Piezo_THU9_anchor"/>
</dbReference>
<dbReference type="InterPro" id="IPR031334">
    <property type="entry name" value="Piezo_cap_dom"/>
</dbReference>
<feature type="transmembrane region" description="Helical" evidence="7">
    <location>
        <begin position="327"/>
        <end position="348"/>
    </location>
</feature>
<feature type="compositionally biased region" description="Polar residues" evidence="6">
    <location>
        <begin position="2057"/>
        <end position="2081"/>
    </location>
</feature>
<feature type="compositionally biased region" description="Basic and acidic residues" evidence="6">
    <location>
        <begin position="1330"/>
        <end position="1345"/>
    </location>
</feature>
<dbReference type="PANTHER" id="PTHR13167">
    <property type="entry name" value="PIEZO-TYPE MECHANOSENSITIVE ION CHANNEL COMPONENT"/>
    <property type="match status" value="1"/>
</dbReference>
<feature type="transmembrane region" description="Helical" evidence="7">
    <location>
        <begin position="1523"/>
        <end position="1540"/>
    </location>
</feature>
<evidence type="ECO:0000313" key="12">
    <source>
        <dbReference type="Proteomes" id="UP000324585"/>
    </source>
</evidence>
<keyword evidence="4 7" id="KW-1133">Transmembrane helix</keyword>
<feature type="region of interest" description="Disordered" evidence="6">
    <location>
        <begin position="2031"/>
        <end position="2154"/>
    </location>
</feature>
<feature type="transmembrane region" description="Helical" evidence="7">
    <location>
        <begin position="2213"/>
        <end position="2236"/>
    </location>
</feature>
<dbReference type="GO" id="GO:0042391">
    <property type="term" value="P:regulation of membrane potential"/>
    <property type="evidence" value="ECO:0007669"/>
    <property type="project" value="TreeGrafter"/>
</dbReference>
<feature type="transmembrane region" description="Helical" evidence="7">
    <location>
        <begin position="2416"/>
        <end position="2443"/>
    </location>
</feature>
<gene>
    <name evidence="11" type="ORF">FVE85_6518</name>
</gene>
<feature type="transmembrane region" description="Helical" evidence="7">
    <location>
        <begin position="1625"/>
        <end position="1647"/>
    </location>
</feature>
<feature type="domain" description="Piezo THU9 and anchor" evidence="10">
    <location>
        <begin position="2211"/>
        <end position="2444"/>
    </location>
</feature>
<feature type="region of interest" description="Disordered" evidence="6">
    <location>
        <begin position="1186"/>
        <end position="1222"/>
    </location>
</feature>
<feature type="compositionally biased region" description="Polar residues" evidence="6">
    <location>
        <begin position="2093"/>
        <end position="2102"/>
    </location>
</feature>
<feature type="transmembrane region" description="Helical" evidence="7">
    <location>
        <begin position="1051"/>
        <end position="1074"/>
    </location>
</feature>